<dbReference type="EMBL" id="QKTX01000014">
    <property type="protein sequence ID" value="PZV79600.1"/>
    <property type="molecule type" value="Genomic_DNA"/>
</dbReference>
<dbReference type="RefSeq" id="WP_181452659.1">
    <property type="nucleotide sequence ID" value="NZ_QKTX01000014.1"/>
</dbReference>
<dbReference type="AlphaFoldDB" id="A0A326RU95"/>
<name>A0A326RU95_9BACT</name>
<reference evidence="1 2" key="1">
    <citation type="submission" date="2018-06" db="EMBL/GenBank/DDBJ databases">
        <title>Genomic Encyclopedia of Archaeal and Bacterial Type Strains, Phase II (KMG-II): from individual species to whole genera.</title>
        <authorList>
            <person name="Goeker M."/>
        </authorList>
    </citation>
    <scope>NUCLEOTIDE SEQUENCE [LARGE SCALE GENOMIC DNA]</scope>
    <source>
        <strain evidence="1 2">T4</strain>
    </source>
</reference>
<evidence type="ECO:0000313" key="2">
    <source>
        <dbReference type="Proteomes" id="UP000248917"/>
    </source>
</evidence>
<sequence length="49" mass="5576">MKMYMIGHLTVLKQHIPGLIAARAGKILRLNEKSGFLQKSLFYRANAVF</sequence>
<comment type="caution">
    <text evidence="1">The sequence shown here is derived from an EMBL/GenBank/DDBJ whole genome shotgun (WGS) entry which is preliminary data.</text>
</comment>
<gene>
    <name evidence="1" type="ORF">CLV31_11433</name>
</gene>
<evidence type="ECO:0000313" key="1">
    <source>
        <dbReference type="EMBL" id="PZV79600.1"/>
    </source>
</evidence>
<organism evidence="1 2">
    <name type="scientific">Algoriphagus aquaeductus</name>
    <dbReference type="NCBI Taxonomy" id="475299"/>
    <lineage>
        <taxon>Bacteria</taxon>
        <taxon>Pseudomonadati</taxon>
        <taxon>Bacteroidota</taxon>
        <taxon>Cytophagia</taxon>
        <taxon>Cytophagales</taxon>
        <taxon>Cyclobacteriaceae</taxon>
        <taxon>Algoriphagus</taxon>
    </lineage>
</organism>
<dbReference type="Proteomes" id="UP000248917">
    <property type="component" value="Unassembled WGS sequence"/>
</dbReference>
<accession>A0A326RU95</accession>
<keyword evidence="2" id="KW-1185">Reference proteome</keyword>
<proteinExistence type="predicted"/>
<protein>
    <submittedName>
        <fullName evidence="1">Uncharacterized protein</fullName>
    </submittedName>
</protein>